<feature type="domain" description="Zinc knuckle CX2CX4HX4C" evidence="1">
    <location>
        <begin position="108"/>
        <end position="158"/>
    </location>
</feature>
<name>A0A2C9V2S1_MANES</name>
<dbReference type="Pfam" id="PF14392">
    <property type="entry name" value="zf-CCHC_4"/>
    <property type="match status" value="1"/>
</dbReference>
<reference evidence="2" key="1">
    <citation type="submission" date="2016-02" db="EMBL/GenBank/DDBJ databases">
        <title>WGS assembly of Manihot esculenta.</title>
        <authorList>
            <person name="Bredeson J.V."/>
            <person name="Prochnik S.E."/>
            <person name="Lyons J.B."/>
            <person name="Schmutz J."/>
            <person name="Grimwood J."/>
            <person name="Vrebalov J."/>
            <person name="Bart R.S."/>
            <person name="Amuge T."/>
            <person name="Ferguson M.E."/>
            <person name="Green R."/>
            <person name="Putnam N."/>
            <person name="Stites J."/>
            <person name="Rounsley S."/>
            <person name="Rokhsar D.S."/>
        </authorList>
    </citation>
    <scope>NUCLEOTIDE SEQUENCE [LARGE SCALE GENOMIC DNA]</scope>
    <source>
        <tissue evidence="2">Leaf</tissue>
    </source>
</reference>
<gene>
    <name evidence="2" type="ORF">MANES_11G139400</name>
</gene>
<dbReference type="AlphaFoldDB" id="A0A2C9V2S1"/>
<dbReference type="PANTHER" id="PTHR31286">
    <property type="entry name" value="GLYCINE-RICH CELL WALL STRUCTURAL PROTEIN 1.8-LIKE"/>
    <property type="match status" value="1"/>
</dbReference>
<dbReference type="InterPro" id="IPR025836">
    <property type="entry name" value="Zn_knuckle_CX2CX4HX4C"/>
</dbReference>
<accession>A0A2C9V2S1</accession>
<evidence type="ECO:0000313" key="2">
    <source>
        <dbReference type="EMBL" id="OAY37922.1"/>
    </source>
</evidence>
<proteinExistence type="predicted"/>
<dbReference type="PANTHER" id="PTHR31286:SF183">
    <property type="entry name" value="CCHC-TYPE DOMAIN-CONTAINING PROTEIN"/>
    <property type="match status" value="1"/>
</dbReference>
<sequence>METSIKILSKHFLFQFAHEADIRRIVEGGPWAYENHLLVYERVADGVNPVDVSLEKAAFWIQLHYMPLGYISDNVVKRIGSKLGDIMEIDPNNFTSVSKEYLRLRVMLDITKPLKDHVVLKIRNGGAVQNHKVILKFERLPTFCFRCGLIGHGERFCRRNYEADNGEVPRIFGPELRAQNRRNQKLVIGDRWLIQNPLLKGAVPGHTGAFGRNSGANFQETNKVTSDDVGDNADSGIVGEKLEVAGDVALKTTPGVIDKETCYRQGNRAEDWGF</sequence>
<evidence type="ECO:0000259" key="1">
    <source>
        <dbReference type="Pfam" id="PF14392"/>
    </source>
</evidence>
<dbReference type="EMBL" id="CM004397">
    <property type="protein sequence ID" value="OAY37922.1"/>
    <property type="molecule type" value="Genomic_DNA"/>
</dbReference>
<dbReference type="InterPro" id="IPR040256">
    <property type="entry name" value="At4g02000-like"/>
</dbReference>
<organism evidence="2">
    <name type="scientific">Manihot esculenta</name>
    <name type="common">Cassava</name>
    <name type="synonym">Jatropha manihot</name>
    <dbReference type="NCBI Taxonomy" id="3983"/>
    <lineage>
        <taxon>Eukaryota</taxon>
        <taxon>Viridiplantae</taxon>
        <taxon>Streptophyta</taxon>
        <taxon>Embryophyta</taxon>
        <taxon>Tracheophyta</taxon>
        <taxon>Spermatophyta</taxon>
        <taxon>Magnoliopsida</taxon>
        <taxon>eudicotyledons</taxon>
        <taxon>Gunneridae</taxon>
        <taxon>Pentapetalae</taxon>
        <taxon>rosids</taxon>
        <taxon>fabids</taxon>
        <taxon>Malpighiales</taxon>
        <taxon>Euphorbiaceae</taxon>
        <taxon>Crotonoideae</taxon>
        <taxon>Manihoteae</taxon>
        <taxon>Manihot</taxon>
    </lineage>
</organism>
<protein>
    <recommendedName>
        <fullName evidence="1">Zinc knuckle CX2CX4HX4C domain-containing protein</fullName>
    </recommendedName>
</protein>